<keyword evidence="3" id="KW-1185">Reference proteome</keyword>
<dbReference type="SUPFAM" id="SSF52317">
    <property type="entry name" value="Class I glutamine amidotransferase-like"/>
    <property type="match status" value="1"/>
</dbReference>
<protein>
    <submittedName>
        <fullName evidence="2">ThuA domain-containing protein</fullName>
    </submittedName>
</protein>
<organism evidence="2 3">
    <name type="scientific">Alicyclobacillus fastidiosus</name>
    <dbReference type="NCBI Taxonomy" id="392011"/>
    <lineage>
        <taxon>Bacteria</taxon>
        <taxon>Bacillati</taxon>
        <taxon>Bacillota</taxon>
        <taxon>Bacilli</taxon>
        <taxon>Bacillales</taxon>
        <taxon>Alicyclobacillaceae</taxon>
        <taxon>Alicyclobacillus</taxon>
    </lineage>
</organism>
<name>A0ABV5ACZ8_9BACL</name>
<dbReference type="Gene3D" id="3.40.50.880">
    <property type="match status" value="1"/>
</dbReference>
<dbReference type="Pfam" id="PF06283">
    <property type="entry name" value="ThuA"/>
    <property type="match status" value="1"/>
</dbReference>
<accession>A0ABV5ACZ8</accession>
<evidence type="ECO:0000313" key="3">
    <source>
        <dbReference type="Proteomes" id="UP001579974"/>
    </source>
</evidence>
<comment type="caution">
    <text evidence="2">The sequence shown here is derived from an EMBL/GenBank/DDBJ whole genome shotgun (WGS) entry which is preliminary data.</text>
</comment>
<dbReference type="Proteomes" id="UP001579974">
    <property type="component" value="Unassembled WGS sequence"/>
</dbReference>
<gene>
    <name evidence="2" type="ORF">KKP3000_002784</name>
</gene>
<dbReference type="PANTHER" id="PTHR40469:SF2">
    <property type="entry name" value="GALACTOSE-BINDING DOMAIN-LIKE SUPERFAMILY PROTEIN"/>
    <property type="match status" value="1"/>
</dbReference>
<dbReference type="InterPro" id="IPR029010">
    <property type="entry name" value="ThuA-like"/>
</dbReference>
<evidence type="ECO:0000259" key="1">
    <source>
        <dbReference type="Pfam" id="PF06283"/>
    </source>
</evidence>
<reference evidence="2 3" key="1">
    <citation type="journal article" date="2024" name="Int. J. Mol. Sci.">
        <title>Exploration of Alicyclobacillus spp. Genome in Search of Antibiotic Resistance.</title>
        <authorList>
            <person name="Bucka-Kolendo J."/>
            <person name="Kiousi D.E."/>
            <person name="Dekowska A."/>
            <person name="Mikolajczuk-Szczyrba A."/>
            <person name="Karadedos D.M."/>
            <person name="Michael P."/>
            <person name="Galanis A."/>
            <person name="Sokolowska B."/>
        </authorList>
    </citation>
    <scope>NUCLEOTIDE SEQUENCE [LARGE SCALE GENOMIC DNA]</scope>
    <source>
        <strain evidence="2 3">KKP 3000</strain>
    </source>
</reference>
<dbReference type="PANTHER" id="PTHR40469">
    <property type="entry name" value="SECRETED GLYCOSYL HYDROLASE"/>
    <property type="match status" value="1"/>
</dbReference>
<evidence type="ECO:0000313" key="2">
    <source>
        <dbReference type="EMBL" id="MFB5189512.1"/>
    </source>
</evidence>
<dbReference type="InterPro" id="IPR029062">
    <property type="entry name" value="Class_I_gatase-like"/>
</dbReference>
<sequence length="209" mass="23183">MKKVLVVYGGWEGHYPKEIALMFEELLEQKDIRVTLSDTLDVFSSVDDLRQYQLIVPHWTQGDITSEQFEALRQAVHGGVGLAGIHGGMGDAFRNVPEYQFMVGGQWVAHPGNDGVTYGVHIVDKEHVITAGVSDFTVTSEQYYMHVDPAIHTLATTNFGDVTMPVAWTKTYGTGKVFYHSLGHKPDIVAMPEVTRMTVQGMLWAAADN</sequence>
<proteinExistence type="predicted"/>
<feature type="domain" description="ThuA-like" evidence="1">
    <location>
        <begin position="3"/>
        <end position="205"/>
    </location>
</feature>
<dbReference type="EMBL" id="JBDXSU010000003">
    <property type="protein sequence ID" value="MFB5189512.1"/>
    <property type="molecule type" value="Genomic_DNA"/>
</dbReference>
<dbReference type="RefSeq" id="WP_275475425.1">
    <property type="nucleotide sequence ID" value="NZ_CP162940.1"/>
</dbReference>